<reference evidence="2" key="1">
    <citation type="submission" date="2020-10" db="EMBL/GenBank/DDBJ databases">
        <authorList>
            <person name="Gilroy R."/>
        </authorList>
    </citation>
    <scope>NUCLEOTIDE SEQUENCE</scope>
    <source>
        <strain evidence="2">ChiBcec15-4380</strain>
    </source>
</reference>
<dbReference type="InterPro" id="IPR042070">
    <property type="entry name" value="PucR_C-HTH_sf"/>
</dbReference>
<dbReference type="Pfam" id="PF13556">
    <property type="entry name" value="HTH_30"/>
    <property type="match status" value="1"/>
</dbReference>
<organism evidence="2 3">
    <name type="scientific">Candidatus Avoscillospira avicola</name>
    <dbReference type="NCBI Taxonomy" id="2840706"/>
    <lineage>
        <taxon>Bacteria</taxon>
        <taxon>Bacillati</taxon>
        <taxon>Bacillota</taxon>
        <taxon>Clostridia</taxon>
        <taxon>Eubacteriales</taxon>
        <taxon>Oscillospiraceae</taxon>
        <taxon>Oscillospiraceae incertae sedis</taxon>
        <taxon>Candidatus Avoscillospira</taxon>
    </lineage>
</organism>
<dbReference type="EMBL" id="DVHE01000003">
    <property type="protein sequence ID" value="HIR49759.1"/>
    <property type="molecule type" value="Genomic_DNA"/>
</dbReference>
<comment type="caution">
    <text evidence="2">The sequence shown here is derived from an EMBL/GenBank/DDBJ whole genome shotgun (WGS) entry which is preliminary data.</text>
</comment>
<dbReference type="AlphaFoldDB" id="A0A9D1APL6"/>
<accession>A0A9D1APL6</accession>
<feature type="domain" description="PucR C-terminal helix-turn-helix" evidence="1">
    <location>
        <begin position="458"/>
        <end position="514"/>
    </location>
</feature>
<reference evidence="2" key="2">
    <citation type="journal article" date="2021" name="PeerJ">
        <title>Extensive microbial diversity within the chicken gut microbiome revealed by metagenomics and culture.</title>
        <authorList>
            <person name="Gilroy R."/>
            <person name="Ravi A."/>
            <person name="Getino M."/>
            <person name="Pursley I."/>
            <person name="Horton D.L."/>
            <person name="Alikhan N.F."/>
            <person name="Baker D."/>
            <person name="Gharbi K."/>
            <person name="Hall N."/>
            <person name="Watson M."/>
            <person name="Adriaenssens E.M."/>
            <person name="Foster-Nyarko E."/>
            <person name="Jarju S."/>
            <person name="Secka A."/>
            <person name="Antonio M."/>
            <person name="Oren A."/>
            <person name="Chaudhuri R.R."/>
            <person name="La Ragione R."/>
            <person name="Hildebrand F."/>
            <person name="Pallen M.J."/>
        </authorList>
    </citation>
    <scope>NUCLEOTIDE SEQUENCE</scope>
    <source>
        <strain evidence="2">ChiBcec15-4380</strain>
    </source>
</reference>
<gene>
    <name evidence="2" type="ORF">IAA53_00495</name>
</gene>
<evidence type="ECO:0000313" key="2">
    <source>
        <dbReference type="EMBL" id="HIR49759.1"/>
    </source>
</evidence>
<dbReference type="PANTHER" id="PTHR33744">
    <property type="entry name" value="CARBOHYDRATE DIACID REGULATOR"/>
    <property type="match status" value="1"/>
</dbReference>
<dbReference type="PANTHER" id="PTHR33744:SF1">
    <property type="entry name" value="DNA-BINDING TRANSCRIPTIONAL ACTIVATOR ADER"/>
    <property type="match status" value="1"/>
</dbReference>
<dbReference type="InterPro" id="IPR025736">
    <property type="entry name" value="PucR_C-HTH_dom"/>
</dbReference>
<proteinExistence type="predicted"/>
<dbReference type="Gene3D" id="1.10.10.2840">
    <property type="entry name" value="PucR C-terminal helix-turn-helix domain"/>
    <property type="match status" value="1"/>
</dbReference>
<sequence length="522" mass="61448">MSSAYMERPPQRYRLNMQVLADELEANHVSIQFYCRSEEATLNGVRFYHPDEPLSPSYVYLLSQADQGRDFRAREQVNFVVLGDVSLDDFSFTSSVIEILSPLESRELYNLLQDIFEKYAVWDEQLQWALQSEKPLEQMLTASRGIFENPMFIHDTDFYVLSCPRWVEGMLQWEKEPRTGRDMVPLDLINEFKIDQEYLSTLKAKRVTMFSSAIRGYRILFSNLWNQDRYDGRILVDELERPFRKSDYLHLEHLARLVTLCLQRQKLFWLSLGSDIDQFFTQMLEGEGYDPHAVQDYLRYLQWNREDKYLILKIAPDREDYSAMTPAGLFGYIESQIPESRALLFHQNIAVIVNLTAGDTAAATVLSSLAYILREGLFKMGVSTELGSFLDIHDGFVQASIALEYGKKSSSMLWYYHFESYALRFLLDCARKELHPHLLGSEKLRKLKEYDRENNTELYHTLEVYLRLERNVVQTSKALFIHRSTLFYRLARIQKIVELNFEDELERLYLELSYELDRLSET</sequence>
<evidence type="ECO:0000313" key="3">
    <source>
        <dbReference type="Proteomes" id="UP000824239"/>
    </source>
</evidence>
<dbReference type="Proteomes" id="UP000824239">
    <property type="component" value="Unassembled WGS sequence"/>
</dbReference>
<evidence type="ECO:0000259" key="1">
    <source>
        <dbReference type="Pfam" id="PF13556"/>
    </source>
</evidence>
<protein>
    <submittedName>
        <fullName evidence="2">Helix-turn-helix domain-containing protein</fullName>
    </submittedName>
</protein>
<dbReference type="InterPro" id="IPR051448">
    <property type="entry name" value="CdaR-like_regulators"/>
</dbReference>
<name>A0A9D1APL6_9FIRM</name>